<keyword evidence="3 5" id="KW-1133">Transmembrane helix</keyword>
<organism evidence="6 7">
    <name type="scientific">Colwellia demingiae</name>
    <dbReference type="NCBI Taxonomy" id="89401"/>
    <lineage>
        <taxon>Bacteria</taxon>
        <taxon>Pseudomonadati</taxon>
        <taxon>Pseudomonadota</taxon>
        <taxon>Gammaproteobacteria</taxon>
        <taxon>Alteromonadales</taxon>
        <taxon>Colwelliaceae</taxon>
        <taxon>Colwellia</taxon>
    </lineage>
</organism>
<comment type="subcellular location">
    <subcellularLocation>
        <location evidence="1">Membrane</location>
    </subcellularLocation>
</comment>
<dbReference type="AlphaFoldDB" id="A0A5C6QLR5"/>
<protein>
    <submittedName>
        <fullName evidence="6">MAPEG family protein</fullName>
    </submittedName>
</protein>
<keyword evidence="2 5" id="KW-0812">Transmembrane</keyword>
<dbReference type="InterPro" id="IPR023352">
    <property type="entry name" value="MAPEG-like_dom_sf"/>
</dbReference>
<dbReference type="OrthoDB" id="328594at2"/>
<evidence type="ECO:0000256" key="3">
    <source>
        <dbReference type="ARBA" id="ARBA00022989"/>
    </source>
</evidence>
<evidence type="ECO:0000313" key="6">
    <source>
        <dbReference type="EMBL" id="TWX69924.1"/>
    </source>
</evidence>
<gene>
    <name evidence="6" type="ORF">ESZ36_07010</name>
</gene>
<name>A0A5C6QLR5_9GAMM</name>
<dbReference type="SUPFAM" id="SSF161084">
    <property type="entry name" value="MAPEG domain-like"/>
    <property type="match status" value="1"/>
</dbReference>
<feature type="transmembrane region" description="Helical" evidence="5">
    <location>
        <begin position="65"/>
        <end position="91"/>
    </location>
</feature>
<dbReference type="InterPro" id="IPR001129">
    <property type="entry name" value="Membr-assoc_MAPEG"/>
</dbReference>
<evidence type="ECO:0000256" key="5">
    <source>
        <dbReference type="SAM" id="Phobius"/>
    </source>
</evidence>
<dbReference type="Gene3D" id="1.20.120.550">
    <property type="entry name" value="Membrane associated eicosanoid/glutathione metabolism-like domain"/>
    <property type="match status" value="1"/>
</dbReference>
<accession>A0A5C6QLR5</accession>
<dbReference type="Pfam" id="PF01124">
    <property type="entry name" value="MAPEG"/>
    <property type="match status" value="1"/>
</dbReference>
<evidence type="ECO:0000256" key="1">
    <source>
        <dbReference type="ARBA" id="ARBA00004370"/>
    </source>
</evidence>
<feature type="transmembrane region" description="Helical" evidence="5">
    <location>
        <begin position="112"/>
        <end position="130"/>
    </location>
</feature>
<reference evidence="6 7" key="1">
    <citation type="submission" date="2019-07" db="EMBL/GenBank/DDBJ databases">
        <title>Genomes of sea-ice associated Colwellia species.</title>
        <authorList>
            <person name="Bowman J.P."/>
        </authorList>
    </citation>
    <scope>NUCLEOTIDE SEQUENCE [LARGE SCALE GENOMIC DNA]</scope>
    <source>
        <strain evidence="6 7">ACAM 459</strain>
    </source>
</reference>
<evidence type="ECO:0000256" key="4">
    <source>
        <dbReference type="ARBA" id="ARBA00023136"/>
    </source>
</evidence>
<keyword evidence="7" id="KW-1185">Reference proteome</keyword>
<dbReference type="EMBL" id="VOLT01000003">
    <property type="protein sequence ID" value="TWX69924.1"/>
    <property type="molecule type" value="Genomic_DNA"/>
</dbReference>
<evidence type="ECO:0000256" key="2">
    <source>
        <dbReference type="ARBA" id="ARBA00022692"/>
    </source>
</evidence>
<evidence type="ECO:0000313" key="7">
    <source>
        <dbReference type="Proteomes" id="UP000321822"/>
    </source>
</evidence>
<comment type="caution">
    <text evidence="6">The sequence shown here is derived from an EMBL/GenBank/DDBJ whole genome shotgun (WGS) entry which is preliminary data.</text>
</comment>
<dbReference type="Proteomes" id="UP000321822">
    <property type="component" value="Unassembled WGS sequence"/>
</dbReference>
<proteinExistence type="predicted"/>
<sequence length="133" mass="15627">MLYPMFLMVLLTFTVGFLTVRARFASVKDGDVKAKYYRLMSGQDVPEFITKTTRNFNNQFEIPTLFYVVCTLYISFGIESFLALVCAWLFVILRIVHSYIHLTYNHVMHRMLTFFAAFICVMVLWVNLLVQKI</sequence>
<keyword evidence="4 5" id="KW-0472">Membrane</keyword>
<dbReference type="GO" id="GO:0016020">
    <property type="term" value="C:membrane"/>
    <property type="evidence" value="ECO:0007669"/>
    <property type="project" value="UniProtKB-SubCell"/>
</dbReference>